<organism evidence="1 2">
    <name type="scientific">Brasilonema sennae CENA114</name>
    <dbReference type="NCBI Taxonomy" id="415709"/>
    <lineage>
        <taxon>Bacteria</taxon>
        <taxon>Bacillati</taxon>
        <taxon>Cyanobacteriota</taxon>
        <taxon>Cyanophyceae</taxon>
        <taxon>Nostocales</taxon>
        <taxon>Scytonemataceae</taxon>
        <taxon>Brasilonema</taxon>
        <taxon>Bromeliae group (in: Brasilonema)</taxon>
    </lineage>
</organism>
<name>A0A856MI29_9CYAN</name>
<evidence type="ECO:0000313" key="2">
    <source>
        <dbReference type="Proteomes" id="UP000503129"/>
    </source>
</evidence>
<dbReference type="AlphaFoldDB" id="A0A856MI29"/>
<evidence type="ECO:0000313" key="1">
    <source>
        <dbReference type="EMBL" id="QDL10903.1"/>
    </source>
</evidence>
<dbReference type="Proteomes" id="UP000503129">
    <property type="component" value="Chromosome"/>
</dbReference>
<keyword evidence="2" id="KW-1185">Reference proteome</keyword>
<proteinExistence type="predicted"/>
<gene>
    <name evidence="1" type="ORF">DP114_26035</name>
</gene>
<accession>A0A856MI29</accession>
<dbReference type="KEGG" id="bsen:DP114_26035"/>
<reference evidence="1 2" key="1">
    <citation type="submission" date="2018-06" db="EMBL/GenBank/DDBJ databases">
        <title>Comparative genomics of Brasilonema spp. strains.</title>
        <authorList>
            <person name="Alvarenga D.O."/>
            <person name="Fiore M.F."/>
            <person name="Varani A.M."/>
        </authorList>
    </citation>
    <scope>NUCLEOTIDE SEQUENCE [LARGE SCALE GENOMIC DNA]</scope>
    <source>
        <strain evidence="1 2">CENA114</strain>
    </source>
</reference>
<dbReference type="RefSeq" id="WP_169266627.1">
    <property type="nucleotide sequence ID" value="NZ_CAWOXK010000001.1"/>
</dbReference>
<sequence>MKPRRAIFALVPLALLLNSCGRDFPSVKNVGKMADTLDKTSSNIADDIYNSCITRTKYMSFLVAPPSGADRSSSGPVRKREEEETICENSNRPAVNNVKQANSVLVEYLKALGKIASGDTVSFDKNFDALGESLKNLKIPQSNGKLSSLNNSDVDAGINIAKFITNAFTREFRREKLKKAIVCTDKDIQTYIGATSGVKDLASNEPAKGGLTGLTQQAYVNGILKAEELEIREYVVNYIGGVTAVYQERPLDFITLEENYNKAMDSIRSRRDAAENYVELLQKIAKMHSDLKTEFQGKGKDQLDDAQLPNYCQDLYTPKADKSVTKEKAIRYDEEEIKNVGKIVSEYERSLEPLIQKMQKGL</sequence>
<dbReference type="EMBL" id="CP030118">
    <property type="protein sequence ID" value="QDL10903.1"/>
    <property type="molecule type" value="Genomic_DNA"/>
</dbReference>
<protein>
    <submittedName>
        <fullName evidence="1">Uncharacterized protein</fullName>
    </submittedName>
</protein>